<dbReference type="InterPro" id="IPR029020">
    <property type="entry name" value="Ammonium/urea_transptr"/>
</dbReference>
<organism evidence="14 15">
    <name type="scientific">Austrofundulus limnaeus</name>
    <name type="common">Annual killifish</name>
    <dbReference type="NCBI Taxonomy" id="52670"/>
    <lineage>
        <taxon>Eukaryota</taxon>
        <taxon>Metazoa</taxon>
        <taxon>Chordata</taxon>
        <taxon>Craniata</taxon>
        <taxon>Vertebrata</taxon>
        <taxon>Euteleostomi</taxon>
        <taxon>Actinopterygii</taxon>
        <taxon>Neopterygii</taxon>
        <taxon>Teleostei</taxon>
        <taxon>Neoteleostei</taxon>
        <taxon>Acanthomorphata</taxon>
        <taxon>Ovalentaria</taxon>
        <taxon>Atherinomorphae</taxon>
        <taxon>Cyprinodontiformes</taxon>
        <taxon>Rivulidae</taxon>
        <taxon>Austrofundulus</taxon>
    </lineage>
</organism>
<dbReference type="CTD" id="57127"/>
<dbReference type="GeneID" id="106529218"/>
<dbReference type="PRINTS" id="PR00342">
    <property type="entry name" value="RHESUSRHD"/>
</dbReference>
<dbReference type="GO" id="GO:0005886">
    <property type="term" value="C:plasma membrane"/>
    <property type="evidence" value="ECO:0007669"/>
    <property type="project" value="UniProtKB-SubCell"/>
</dbReference>
<sequence>MTDARTNMRLKLPATCFILEIILIILFGVLVVYDDDTDSQLFNKHHNTSHGHSDYENDFYYRYPSFQDVHVMIFIGFGFLMTFLQRYGFSSVGFNFLVAAFSLQWATLMQGFFHGLHHGKIHIGVESMINADFCTGSVLISFGAVLGKTSPVQLLVMAVFEVTLFAVNEFILLTLLGTRDAGGSMTIHTFGAYFGLMVTRILYRPNLDKSKHKNCSVYHSDLFAMIGTIYLWMFWPSFNSAVTEHGDAQHRTAMNTYYSLAACTLSTYGMSALTAHDGKLDMVHIQNAALAGGVAAGTAGEMMLTPFGSMIVGFLAGIISVLGYKYLSPVLESKLRIQDTCGVHNLHGMPGVLGAIVGAVTATVASKEVYGHGMERVFPDVANGSRDAYFQGGVQALSLAITLGMAIFGGLAVGFILKLPMFGAPADNACFEDSIYWEVPGEEEAGHEEQMTAVRTEESEKLSA</sequence>
<evidence type="ECO:0000256" key="4">
    <source>
        <dbReference type="ARBA" id="ARBA00022475"/>
    </source>
</evidence>
<feature type="transmembrane region" description="Helical" evidence="12">
    <location>
        <begin position="215"/>
        <end position="235"/>
    </location>
</feature>
<comment type="similarity">
    <text evidence="2">Belongs to the ammonium transporter (TC 2.A.49) family. Rh subfamily.</text>
</comment>
<evidence type="ECO:0000256" key="9">
    <source>
        <dbReference type="ARBA" id="ARBA00023180"/>
    </source>
</evidence>
<dbReference type="OrthoDB" id="534912at2759"/>
<evidence type="ECO:0000313" key="15">
    <source>
        <dbReference type="RefSeq" id="XP_013880027.1"/>
    </source>
</evidence>
<dbReference type="STRING" id="52670.A0A2I4CJ55"/>
<dbReference type="RefSeq" id="XP_013880027.1">
    <property type="nucleotide sequence ID" value="XM_014024573.1"/>
</dbReference>
<feature type="transmembrane region" description="Helical" evidence="12">
    <location>
        <begin position="182"/>
        <end position="203"/>
    </location>
</feature>
<feature type="transmembrane region" description="Helical" evidence="12">
    <location>
        <begin position="69"/>
        <end position="89"/>
    </location>
</feature>
<evidence type="ECO:0000256" key="1">
    <source>
        <dbReference type="ARBA" id="ARBA00004651"/>
    </source>
</evidence>
<dbReference type="FunFam" id="1.10.3430.10:FF:000001">
    <property type="entry name" value="Ammonium transporter Rh type C"/>
    <property type="match status" value="1"/>
</dbReference>
<dbReference type="PANTHER" id="PTHR11730">
    <property type="entry name" value="AMMONIUM TRANSPORTER"/>
    <property type="match status" value="1"/>
</dbReference>
<evidence type="ECO:0000256" key="2">
    <source>
        <dbReference type="ARBA" id="ARBA00011036"/>
    </source>
</evidence>
<feature type="transmembrane region" description="Helical" evidence="12">
    <location>
        <begin position="396"/>
        <end position="417"/>
    </location>
</feature>
<feature type="transmembrane region" description="Helical" evidence="12">
    <location>
        <begin position="307"/>
        <end position="327"/>
    </location>
</feature>
<gene>
    <name evidence="15" type="primary">rhbg</name>
</gene>
<comment type="function">
    <text evidence="10">Functions as an ammonia transporter. May play a role in the elimination of ammonia in the gill.</text>
</comment>
<reference evidence="15" key="1">
    <citation type="submission" date="2025-08" db="UniProtKB">
        <authorList>
            <consortium name="RefSeq"/>
        </authorList>
    </citation>
    <scope>IDENTIFICATION</scope>
    <source>
        <strain evidence="15">Quisiro</strain>
        <tissue evidence="15">Liver</tissue>
    </source>
</reference>
<keyword evidence="3" id="KW-0813">Transport</keyword>
<dbReference type="InterPro" id="IPR002229">
    <property type="entry name" value="RhesusRHD"/>
</dbReference>
<dbReference type="GO" id="GO:0008519">
    <property type="term" value="F:ammonium channel activity"/>
    <property type="evidence" value="ECO:0007669"/>
    <property type="project" value="InterPro"/>
</dbReference>
<dbReference type="AlphaFoldDB" id="A0A2I4CJ55"/>
<dbReference type="SUPFAM" id="SSF111352">
    <property type="entry name" value="Ammonium transporter"/>
    <property type="match status" value="1"/>
</dbReference>
<comment type="subcellular location">
    <subcellularLocation>
        <location evidence="1">Cell membrane</location>
        <topology evidence="1">Multi-pass membrane protein</topology>
    </subcellularLocation>
</comment>
<keyword evidence="9" id="KW-0325">Glycoprotein</keyword>
<name>A0A2I4CJ55_AUSLI</name>
<evidence type="ECO:0000256" key="10">
    <source>
        <dbReference type="ARBA" id="ARBA00025220"/>
    </source>
</evidence>
<evidence type="ECO:0000256" key="6">
    <source>
        <dbReference type="ARBA" id="ARBA00022989"/>
    </source>
</evidence>
<dbReference type="GO" id="GO:0097272">
    <property type="term" value="P:ammonium homeostasis"/>
    <property type="evidence" value="ECO:0007669"/>
    <property type="project" value="TreeGrafter"/>
</dbReference>
<feature type="domain" description="Ammonium transporter AmtB-like" evidence="13">
    <location>
        <begin position="51"/>
        <end position="420"/>
    </location>
</feature>
<keyword evidence="7 12" id="KW-0472">Membrane</keyword>
<feature type="transmembrane region" description="Helical" evidence="12">
    <location>
        <begin position="12"/>
        <end position="33"/>
    </location>
</feature>
<dbReference type="Proteomes" id="UP000192220">
    <property type="component" value="Unplaced"/>
</dbReference>
<accession>A0A2I4CJ55</accession>
<dbReference type="PANTHER" id="PTHR11730:SF42">
    <property type="entry name" value="AMMONIUM TRANSPORTER RH TYPE B"/>
    <property type="match status" value="1"/>
</dbReference>
<feature type="transmembrane region" description="Helical" evidence="12">
    <location>
        <begin position="154"/>
        <end position="176"/>
    </location>
</feature>
<feature type="transmembrane region" description="Helical" evidence="12">
    <location>
        <begin position="128"/>
        <end position="147"/>
    </location>
</feature>
<dbReference type="InParanoid" id="A0A2I4CJ55"/>
<dbReference type="KEGG" id="alim:106529218"/>
<dbReference type="Gene3D" id="1.10.3430.10">
    <property type="entry name" value="Ammonium transporter AmtB like domains"/>
    <property type="match status" value="1"/>
</dbReference>
<evidence type="ECO:0000256" key="3">
    <source>
        <dbReference type="ARBA" id="ARBA00022448"/>
    </source>
</evidence>
<keyword evidence="4" id="KW-1003">Cell membrane</keyword>
<keyword evidence="8" id="KW-0924">Ammonia transport</keyword>
<evidence type="ECO:0000259" key="13">
    <source>
        <dbReference type="Pfam" id="PF00909"/>
    </source>
</evidence>
<feature type="region of interest" description="Disordered" evidence="11">
    <location>
        <begin position="443"/>
        <end position="464"/>
    </location>
</feature>
<keyword evidence="6 12" id="KW-1133">Transmembrane helix</keyword>
<dbReference type="FunCoup" id="A0A2I4CJ55">
    <property type="interactions" value="82"/>
</dbReference>
<evidence type="ECO:0000256" key="11">
    <source>
        <dbReference type="SAM" id="MobiDB-lite"/>
    </source>
</evidence>
<protein>
    <submittedName>
        <fullName evidence="15">Ammonium transporter Rh type B</fullName>
    </submittedName>
</protein>
<proteinExistence type="inferred from homology"/>
<dbReference type="Pfam" id="PF00909">
    <property type="entry name" value="Ammonium_transp"/>
    <property type="match status" value="1"/>
</dbReference>
<keyword evidence="14" id="KW-1185">Reference proteome</keyword>
<evidence type="ECO:0000313" key="14">
    <source>
        <dbReference type="Proteomes" id="UP000192220"/>
    </source>
</evidence>
<keyword evidence="5 12" id="KW-0812">Transmembrane</keyword>
<evidence type="ECO:0000256" key="5">
    <source>
        <dbReference type="ARBA" id="ARBA00022692"/>
    </source>
</evidence>
<evidence type="ECO:0000256" key="12">
    <source>
        <dbReference type="SAM" id="Phobius"/>
    </source>
</evidence>
<dbReference type="InterPro" id="IPR024041">
    <property type="entry name" value="NH4_transpt_AmtB-like_dom"/>
</dbReference>
<evidence type="ECO:0000256" key="7">
    <source>
        <dbReference type="ARBA" id="ARBA00023136"/>
    </source>
</evidence>
<feature type="transmembrane region" description="Helical" evidence="12">
    <location>
        <begin position="96"/>
        <end position="116"/>
    </location>
</feature>
<evidence type="ECO:0000256" key="8">
    <source>
        <dbReference type="ARBA" id="ARBA00023177"/>
    </source>
</evidence>
<feature type="compositionally biased region" description="Basic and acidic residues" evidence="11">
    <location>
        <begin position="447"/>
        <end position="464"/>
    </location>
</feature>